<accession>X1N6L8</accession>
<dbReference type="AlphaFoldDB" id="X1N6L8"/>
<comment type="caution">
    <text evidence="1">The sequence shown here is derived from an EMBL/GenBank/DDBJ whole genome shotgun (WGS) entry which is preliminary data.</text>
</comment>
<dbReference type="EMBL" id="BARV01018688">
    <property type="protein sequence ID" value="GAI22460.1"/>
    <property type="molecule type" value="Genomic_DNA"/>
</dbReference>
<evidence type="ECO:0000313" key="1">
    <source>
        <dbReference type="EMBL" id="GAI22460.1"/>
    </source>
</evidence>
<organism evidence="1">
    <name type="scientific">marine sediment metagenome</name>
    <dbReference type="NCBI Taxonomy" id="412755"/>
    <lineage>
        <taxon>unclassified sequences</taxon>
        <taxon>metagenomes</taxon>
        <taxon>ecological metagenomes</taxon>
    </lineage>
</organism>
<proteinExistence type="predicted"/>
<gene>
    <name evidence="1" type="ORF">S06H3_31541</name>
</gene>
<protein>
    <submittedName>
        <fullName evidence="1">Uncharacterized protein</fullName>
    </submittedName>
</protein>
<name>X1N6L8_9ZZZZ</name>
<sequence>MGRNGHFRAEQFIKAIPGTGGIVSTIASKVGCNWHTAKKYIDTMPTVRQAYDNECEIVIDMAEGVLMKGIKSGDTADAKWYLTRKGKGRGYVERQEFDHGEININVRYKDAP</sequence>
<reference evidence="1" key="1">
    <citation type="journal article" date="2014" name="Front. Microbiol.">
        <title>High frequency of phylogenetically diverse reductive dehalogenase-homologous genes in deep subseafloor sedimentary metagenomes.</title>
        <authorList>
            <person name="Kawai M."/>
            <person name="Futagami T."/>
            <person name="Toyoda A."/>
            <person name="Takaki Y."/>
            <person name="Nishi S."/>
            <person name="Hori S."/>
            <person name="Arai W."/>
            <person name="Tsubouchi T."/>
            <person name="Morono Y."/>
            <person name="Uchiyama I."/>
            <person name="Ito T."/>
            <person name="Fujiyama A."/>
            <person name="Inagaki F."/>
            <person name="Takami H."/>
        </authorList>
    </citation>
    <scope>NUCLEOTIDE SEQUENCE</scope>
    <source>
        <strain evidence="1">Expedition CK06-06</strain>
    </source>
</reference>